<sequence length="125" mass="14282">MSLKLLIVDDSQVCLVLTRGYVQTFRADWVCTLAESAEQAMALIEKQAFDVYALDYNLPGRNGLELARWIRERDQQCFIGLLTSNIMNYVEDQAISDNIHYYRKPAKPDVIQQFVSDIEGSSLCI</sequence>
<keyword evidence="1" id="KW-0597">Phosphoprotein</keyword>
<dbReference type="Gene3D" id="3.40.50.2300">
    <property type="match status" value="1"/>
</dbReference>
<feature type="modified residue" description="4-aspartylphosphate" evidence="1">
    <location>
        <position position="55"/>
    </location>
</feature>
<dbReference type="PANTHER" id="PTHR43228:SF1">
    <property type="entry name" value="TWO-COMPONENT RESPONSE REGULATOR ARR22"/>
    <property type="match status" value="1"/>
</dbReference>
<proteinExistence type="predicted"/>
<name>A0A5C8M160_9GAMM</name>
<dbReference type="InterPro" id="IPR011006">
    <property type="entry name" value="CheY-like_superfamily"/>
</dbReference>
<dbReference type="InterPro" id="IPR001789">
    <property type="entry name" value="Sig_transdc_resp-reg_receiver"/>
</dbReference>
<dbReference type="SUPFAM" id="SSF52172">
    <property type="entry name" value="CheY-like"/>
    <property type="match status" value="1"/>
</dbReference>
<accession>A0A5C8M160</accession>
<dbReference type="EMBL" id="VRLR01000004">
    <property type="protein sequence ID" value="TXK81110.1"/>
    <property type="molecule type" value="Genomic_DNA"/>
</dbReference>
<protein>
    <submittedName>
        <fullName evidence="3">Response regulator</fullName>
    </submittedName>
</protein>
<reference evidence="3 4" key="1">
    <citation type="submission" date="2019-08" db="EMBL/GenBank/DDBJ databases">
        <title>Draft genome analysis of Rheinheimera tangshanensis isolated from the roots of fresh rice plants (Oryza sativa).</title>
        <authorList>
            <person name="Yu Q."/>
            <person name="Qi Y."/>
            <person name="Zhang H."/>
            <person name="Pu J."/>
        </authorList>
    </citation>
    <scope>NUCLEOTIDE SEQUENCE [LARGE SCALE GENOMIC DNA]</scope>
    <source>
        <strain evidence="3 4">JA3-B52</strain>
    </source>
</reference>
<comment type="caution">
    <text evidence="3">The sequence shown here is derived from an EMBL/GenBank/DDBJ whole genome shotgun (WGS) entry which is preliminary data.</text>
</comment>
<dbReference type="InterPro" id="IPR052048">
    <property type="entry name" value="ST_Response_Regulator"/>
</dbReference>
<dbReference type="OrthoDB" id="9801101at2"/>
<dbReference type="GO" id="GO:0000160">
    <property type="term" value="P:phosphorelay signal transduction system"/>
    <property type="evidence" value="ECO:0007669"/>
    <property type="project" value="InterPro"/>
</dbReference>
<evidence type="ECO:0000256" key="1">
    <source>
        <dbReference type="PROSITE-ProRule" id="PRU00169"/>
    </source>
</evidence>
<dbReference type="PANTHER" id="PTHR43228">
    <property type="entry name" value="TWO-COMPONENT RESPONSE REGULATOR"/>
    <property type="match status" value="1"/>
</dbReference>
<dbReference type="Proteomes" id="UP000321814">
    <property type="component" value="Unassembled WGS sequence"/>
</dbReference>
<evidence type="ECO:0000259" key="2">
    <source>
        <dbReference type="PROSITE" id="PS50110"/>
    </source>
</evidence>
<dbReference type="SMART" id="SM00448">
    <property type="entry name" value="REC"/>
    <property type="match status" value="1"/>
</dbReference>
<dbReference type="PROSITE" id="PS50110">
    <property type="entry name" value="RESPONSE_REGULATORY"/>
    <property type="match status" value="1"/>
</dbReference>
<evidence type="ECO:0000313" key="3">
    <source>
        <dbReference type="EMBL" id="TXK81110.1"/>
    </source>
</evidence>
<dbReference type="CDD" id="cd00156">
    <property type="entry name" value="REC"/>
    <property type="match status" value="1"/>
</dbReference>
<keyword evidence="4" id="KW-1185">Reference proteome</keyword>
<organism evidence="3 4">
    <name type="scientific">Rheinheimera tangshanensis</name>
    <dbReference type="NCBI Taxonomy" id="400153"/>
    <lineage>
        <taxon>Bacteria</taxon>
        <taxon>Pseudomonadati</taxon>
        <taxon>Pseudomonadota</taxon>
        <taxon>Gammaproteobacteria</taxon>
        <taxon>Chromatiales</taxon>
        <taxon>Chromatiaceae</taxon>
        <taxon>Rheinheimera</taxon>
    </lineage>
</organism>
<gene>
    <name evidence="3" type="ORF">FU839_08300</name>
</gene>
<dbReference type="Pfam" id="PF00072">
    <property type="entry name" value="Response_reg"/>
    <property type="match status" value="1"/>
</dbReference>
<feature type="domain" description="Response regulatory" evidence="2">
    <location>
        <begin position="4"/>
        <end position="119"/>
    </location>
</feature>
<dbReference type="RefSeq" id="WP_147903982.1">
    <property type="nucleotide sequence ID" value="NZ_BAAAGC010000007.1"/>
</dbReference>
<dbReference type="AlphaFoldDB" id="A0A5C8M160"/>
<evidence type="ECO:0000313" key="4">
    <source>
        <dbReference type="Proteomes" id="UP000321814"/>
    </source>
</evidence>